<dbReference type="InterPro" id="IPR024066">
    <property type="entry name" value="RGS_subdom1/3"/>
</dbReference>
<dbReference type="Gene3D" id="1.10.196.10">
    <property type="match status" value="1"/>
</dbReference>
<dbReference type="GO" id="GO:0005096">
    <property type="term" value="F:GTPase activator activity"/>
    <property type="evidence" value="ECO:0007669"/>
    <property type="project" value="TreeGrafter"/>
</dbReference>
<dbReference type="GO" id="GO:0009968">
    <property type="term" value="P:negative regulation of signal transduction"/>
    <property type="evidence" value="ECO:0007669"/>
    <property type="project" value="UniProtKB-KW"/>
</dbReference>
<dbReference type="Ensembl" id="ENSOABT00000025874.2">
    <property type="protein sequence ID" value="ENSOABP00000025146.1"/>
    <property type="gene ID" value="ENSOABG00000011975.2"/>
</dbReference>
<dbReference type="GO" id="GO:0043005">
    <property type="term" value="C:neuron projection"/>
    <property type="evidence" value="ECO:0007669"/>
    <property type="project" value="TreeGrafter"/>
</dbReference>
<name>A0A668TFN2_OREAU</name>
<dbReference type="GO" id="GO:0005737">
    <property type="term" value="C:cytoplasm"/>
    <property type="evidence" value="ECO:0007669"/>
    <property type="project" value="TreeGrafter"/>
</dbReference>
<sequence length="140" mass="15556">MTHLTSPEPSNPWTSDDTTFWDLEASKEPSKKRVKWGFSLEEALKDPPRKAQVLAGCTGVKEGASTGSCTEALYQPGLPQLQIDSYSRFLQSNLYQELLMVRKKPETDMSLIPSSSPHPKPVMTDGHPFLSLFLLKVSSC</sequence>
<evidence type="ECO:0000313" key="2">
    <source>
        <dbReference type="Ensembl" id="ENSOABP00000025146.1"/>
    </source>
</evidence>
<accession>A0A668TFN2</accession>
<dbReference type="GO" id="GO:0008277">
    <property type="term" value="P:regulation of G protein-coupled receptor signaling pathway"/>
    <property type="evidence" value="ECO:0007669"/>
    <property type="project" value="InterPro"/>
</dbReference>
<dbReference type="InterPro" id="IPR047016">
    <property type="entry name" value="RGS6/7/9/11"/>
</dbReference>
<evidence type="ECO:0000256" key="1">
    <source>
        <dbReference type="ARBA" id="ARBA00022700"/>
    </source>
</evidence>
<dbReference type="Proteomes" id="UP000472276">
    <property type="component" value="Unassembled WGS sequence"/>
</dbReference>
<proteinExistence type="predicted"/>
<reference evidence="2" key="2">
    <citation type="submission" date="2025-09" db="UniProtKB">
        <authorList>
            <consortium name="Ensembl"/>
        </authorList>
    </citation>
    <scope>IDENTIFICATION</scope>
</reference>
<keyword evidence="3" id="KW-1185">Reference proteome</keyword>
<dbReference type="AlphaFoldDB" id="A0A668TFN2"/>
<dbReference type="PANTHER" id="PTHR45746">
    <property type="entry name" value="LP21163P"/>
    <property type="match status" value="1"/>
</dbReference>
<organism evidence="2 3">
    <name type="scientific">Oreochromis aureus</name>
    <name type="common">Israeli tilapia</name>
    <name type="synonym">Chromis aureus</name>
    <dbReference type="NCBI Taxonomy" id="47969"/>
    <lineage>
        <taxon>Eukaryota</taxon>
        <taxon>Metazoa</taxon>
        <taxon>Chordata</taxon>
        <taxon>Craniata</taxon>
        <taxon>Vertebrata</taxon>
        <taxon>Euteleostomi</taxon>
        <taxon>Actinopterygii</taxon>
        <taxon>Neopterygii</taxon>
        <taxon>Teleostei</taxon>
        <taxon>Neoteleostei</taxon>
        <taxon>Acanthomorphata</taxon>
        <taxon>Ovalentaria</taxon>
        <taxon>Cichlomorphae</taxon>
        <taxon>Cichliformes</taxon>
        <taxon>Cichlidae</taxon>
        <taxon>African cichlids</taxon>
        <taxon>Pseudocrenilabrinae</taxon>
        <taxon>Oreochromini</taxon>
        <taxon>Oreochromis</taxon>
    </lineage>
</organism>
<protein>
    <submittedName>
        <fullName evidence="2">Uncharacterized protein</fullName>
    </submittedName>
</protein>
<evidence type="ECO:0000313" key="3">
    <source>
        <dbReference type="Proteomes" id="UP000472276"/>
    </source>
</evidence>
<keyword evidence="1" id="KW-0734">Signal transduction inhibitor</keyword>
<dbReference type="PANTHER" id="PTHR45746:SF2">
    <property type="entry name" value="REGULATOR OF G-PROTEIN SIGNALING 6"/>
    <property type="match status" value="1"/>
</dbReference>
<reference evidence="2" key="1">
    <citation type="submission" date="2025-08" db="UniProtKB">
        <authorList>
            <consortium name="Ensembl"/>
        </authorList>
    </citation>
    <scope>IDENTIFICATION</scope>
</reference>